<keyword evidence="1" id="KW-0812">Transmembrane</keyword>
<proteinExistence type="inferred from homology"/>
<feature type="domain" description="TonB-dependent receptor-like beta-barrel" evidence="4">
    <location>
        <begin position="562"/>
        <end position="1094"/>
    </location>
</feature>
<keyword evidence="1" id="KW-0998">Cell outer membrane</keyword>
<dbReference type="InterPro" id="IPR008969">
    <property type="entry name" value="CarboxyPept-like_regulatory"/>
</dbReference>
<evidence type="ECO:0000256" key="3">
    <source>
        <dbReference type="SAM" id="SignalP"/>
    </source>
</evidence>
<dbReference type="NCBIfam" id="TIGR04056">
    <property type="entry name" value="OMP_RagA_SusC"/>
    <property type="match status" value="1"/>
</dbReference>
<dbReference type="InterPro" id="IPR023996">
    <property type="entry name" value="TonB-dep_OMP_SusC/RagA"/>
</dbReference>
<keyword evidence="3" id="KW-0732">Signal</keyword>
<dbReference type="SUPFAM" id="SSF56935">
    <property type="entry name" value="Porins"/>
    <property type="match status" value="1"/>
</dbReference>
<dbReference type="InterPro" id="IPR039426">
    <property type="entry name" value="TonB-dep_rcpt-like"/>
</dbReference>
<reference evidence="6 7" key="1">
    <citation type="submission" date="2011-12" db="EMBL/GenBank/DDBJ databases">
        <title>The Genome Sequence of Prevotella maculosa OT 289.</title>
        <authorList>
            <consortium name="The Broad Institute Genome Sequencing Platform"/>
            <person name="Earl A."/>
            <person name="Ward D."/>
            <person name="Feldgarden M."/>
            <person name="Gevers D."/>
            <person name="Izard J."/>
            <person name="Blanton J.M."/>
            <person name="Mathney J."/>
            <person name="Tanner A.C."/>
            <person name="Dewhirst F.E."/>
            <person name="Young S.K."/>
            <person name="Zeng Q."/>
            <person name="Gargeya S."/>
            <person name="Fitzgerald M."/>
            <person name="Haas B."/>
            <person name="Abouelleil A."/>
            <person name="Alvarado L."/>
            <person name="Arachchi H.M."/>
            <person name="Berlin A."/>
            <person name="Chapman S.B."/>
            <person name="Gearin G."/>
            <person name="Goldberg J."/>
            <person name="Griggs A."/>
            <person name="Gujja S."/>
            <person name="Hansen M."/>
            <person name="Heiman D."/>
            <person name="Howarth C."/>
            <person name="Larimer J."/>
            <person name="Lui A."/>
            <person name="MacDonald P.J.P."/>
            <person name="McCowen C."/>
            <person name="Montmayeur A."/>
            <person name="Murphy C."/>
            <person name="Neiman D."/>
            <person name="Pearson M."/>
            <person name="Priest M."/>
            <person name="Roberts A."/>
            <person name="Saif S."/>
            <person name="Shea T."/>
            <person name="Sisk P."/>
            <person name="Stolte C."/>
            <person name="Sykes S."/>
            <person name="Wortman J."/>
            <person name="Nusbaum C."/>
            <person name="Birren B."/>
        </authorList>
    </citation>
    <scope>NUCLEOTIDE SEQUENCE [LARGE SCALE GENOMIC DNA]</scope>
    <source>
        <strain evidence="6 7">OT 289</strain>
    </source>
</reference>
<sequence length="1135" mass="126456">MASHPQGNVFRNLGLKLLAGMMLALGSLNAMGQNLNARVTVKCNTLEQAMNQIEKQSDLTFLLATNSVKPSMAISLDCTKLPVKDALQQLAEKAGVTYSIANRRVVLKDKPTEITAPQPKQIKENVIKGRVVDNAGEPIIGANVLEKGTQNGTITDADGNYTLRISPTGTLVVSYIGFKNKEVEASKGRLIAMTEDTKSLKEVVVVGYGVQKKVNLTGAVSSVKLEDVLGNRPVSTVSEALQGALPGLQVTSTSGAPGEGMSFNIRGVNSINEGSPLVLVDNVEMDINMLDPNDIESVTVLKDAASSAIYGARAAFGVVLVTTKKSNKSAFHINYTDNFAFSNAINIPKKATPLQTVQAYKDQGFTAYTTGQDVDTWLKLLREYEANPASYPDGYAEVGGLRYSLAPTNLFKDMMETGFKQSHNLSMNGGSKQIAYRIGLGYVNQDGILYSNKDAFKRYNVSSYLSAEMTTWLKTELDIKYARSISSMPYTTAAYGIWGAAVAFPSYFPTGTLDLGGEILPINTPRNFISLAAPLQKKKNDARIFGKVTLTPVKDLHIIGEFTYNYKSVETQLFDKKFEYAHGAQFRKEQSVSDSKYQHVQDNIDYTALNLYATYAKALGTHNLSATAGFNQESNDDTYNMAYRTNMINEELPSLSQATGPYYATDRFSRYTVRGLFYRLNYSYRDKYLIEANGRYDGSSKFPSRHRFGFFPSVSAGWRLGEERFMAWSNAFLSNLKLRVSWGNIGNQSIQPYAYIPGMLSERANWIVGEETATTLRAPKLISTSFTWEKVSTIDFGVDVGLFRNRFNLTFDLYNRKTKGMLAPGMELPSVLGAEAPLQNTADLSSNGWELSASWMDKIGNLTYHIGFNLYDSRTKITKYNNEIGLIGDKVYRKGMYLGEIWGYLTDRLYTTDDFKPDGTLKEGIARVEGYNPNPGDILYKDLDGNHVINHGKLTTDNPGDRTIIGNNTRRYQFGINGGVEWKNWALSFILQGVGKRDLWLMNELTYPIYDRWSTLYSNQLDYWTPTRTSSFFPRIYQNSEGNTKANTLVQSRFLKNGAYLSIRNITLTYAFPKQWVAKVGLYRASIFFSGENLFTFDHLPNGIDAERVVTEDMGARGFTYPYMRQFSFGVNITL</sequence>
<keyword evidence="1" id="KW-0813">Transport</keyword>
<dbReference type="InterPro" id="IPR023997">
    <property type="entry name" value="TonB-dep_OMP_SusC/RagA_CS"/>
</dbReference>
<dbReference type="EMBL" id="AGEK01000034">
    <property type="protein sequence ID" value="EHO68031.1"/>
    <property type="molecule type" value="Genomic_DNA"/>
</dbReference>
<comment type="similarity">
    <text evidence="1 2">Belongs to the TonB-dependent receptor family.</text>
</comment>
<dbReference type="Gene3D" id="2.60.40.1120">
    <property type="entry name" value="Carboxypeptidase-like, regulatory domain"/>
    <property type="match status" value="1"/>
</dbReference>
<comment type="caution">
    <text evidence="6">The sequence shown here is derived from an EMBL/GenBank/DDBJ whole genome shotgun (WGS) entry which is preliminary data.</text>
</comment>
<dbReference type="STRING" id="999422.HMPREF9944_01993"/>
<feature type="chain" id="PRO_5003550009" evidence="3">
    <location>
        <begin position="33"/>
        <end position="1135"/>
    </location>
</feature>
<dbReference type="SUPFAM" id="SSF49464">
    <property type="entry name" value="Carboxypeptidase regulatory domain-like"/>
    <property type="match status" value="1"/>
</dbReference>
<dbReference type="Proteomes" id="UP000003167">
    <property type="component" value="Unassembled WGS sequence"/>
</dbReference>
<dbReference type="InterPro" id="IPR012910">
    <property type="entry name" value="Plug_dom"/>
</dbReference>
<accession>H1HP99</accession>
<dbReference type="HOGENOM" id="CLU_004317_1_1_10"/>
<evidence type="ECO:0000259" key="4">
    <source>
        <dbReference type="Pfam" id="PF00593"/>
    </source>
</evidence>
<dbReference type="Gene3D" id="2.170.130.10">
    <property type="entry name" value="TonB-dependent receptor, plug domain"/>
    <property type="match status" value="1"/>
</dbReference>
<evidence type="ECO:0000256" key="2">
    <source>
        <dbReference type="RuleBase" id="RU003357"/>
    </source>
</evidence>
<dbReference type="Pfam" id="PF00593">
    <property type="entry name" value="TonB_dep_Rec_b-barrel"/>
    <property type="match status" value="1"/>
</dbReference>
<evidence type="ECO:0000256" key="1">
    <source>
        <dbReference type="PROSITE-ProRule" id="PRU01360"/>
    </source>
</evidence>
<dbReference type="GO" id="GO:0009279">
    <property type="term" value="C:cell outer membrane"/>
    <property type="evidence" value="ECO:0007669"/>
    <property type="project" value="UniProtKB-SubCell"/>
</dbReference>
<dbReference type="Pfam" id="PF13715">
    <property type="entry name" value="CarbopepD_reg_2"/>
    <property type="match status" value="1"/>
</dbReference>
<feature type="signal peptide" evidence="3">
    <location>
        <begin position="1"/>
        <end position="32"/>
    </location>
</feature>
<evidence type="ECO:0000259" key="5">
    <source>
        <dbReference type="Pfam" id="PF07715"/>
    </source>
</evidence>
<evidence type="ECO:0000313" key="6">
    <source>
        <dbReference type="EMBL" id="EHO68031.1"/>
    </source>
</evidence>
<keyword evidence="1" id="KW-1134">Transmembrane beta strand</keyword>
<evidence type="ECO:0000313" key="7">
    <source>
        <dbReference type="Proteomes" id="UP000003167"/>
    </source>
</evidence>
<dbReference type="InterPro" id="IPR037066">
    <property type="entry name" value="Plug_dom_sf"/>
</dbReference>
<organism evidence="6 7">
    <name type="scientific">Segatella maculosa OT 289</name>
    <dbReference type="NCBI Taxonomy" id="999422"/>
    <lineage>
        <taxon>Bacteria</taxon>
        <taxon>Pseudomonadati</taxon>
        <taxon>Bacteroidota</taxon>
        <taxon>Bacteroidia</taxon>
        <taxon>Bacteroidales</taxon>
        <taxon>Prevotellaceae</taxon>
        <taxon>Segatella</taxon>
    </lineage>
</organism>
<dbReference type="Pfam" id="PF07715">
    <property type="entry name" value="Plug"/>
    <property type="match status" value="1"/>
</dbReference>
<dbReference type="FunFam" id="2.170.130.10:FF:000003">
    <property type="entry name" value="SusC/RagA family TonB-linked outer membrane protein"/>
    <property type="match status" value="1"/>
</dbReference>
<dbReference type="AlphaFoldDB" id="H1HP99"/>
<dbReference type="InterPro" id="IPR000531">
    <property type="entry name" value="Beta-barrel_TonB"/>
</dbReference>
<keyword evidence="1 2" id="KW-0472">Membrane</keyword>
<feature type="domain" description="TonB-dependent receptor plug" evidence="5">
    <location>
        <begin position="213"/>
        <end position="318"/>
    </location>
</feature>
<dbReference type="PROSITE" id="PS52016">
    <property type="entry name" value="TONB_DEPENDENT_REC_3"/>
    <property type="match status" value="1"/>
</dbReference>
<dbReference type="PATRIC" id="fig|999422.3.peg.2098"/>
<keyword evidence="2" id="KW-0798">TonB box</keyword>
<protein>
    <submittedName>
        <fullName evidence="6">SusC/RagA family TonB-linked outer membrane protein</fullName>
    </submittedName>
</protein>
<name>H1HP99_9BACT</name>
<gene>
    <name evidence="6" type="ORF">HMPREF9944_01993</name>
</gene>
<comment type="subcellular location">
    <subcellularLocation>
        <location evidence="1">Cell outer membrane</location>
        <topology evidence="1">Multi-pass membrane protein</topology>
    </subcellularLocation>
</comment>
<keyword evidence="7" id="KW-1185">Reference proteome</keyword>
<dbReference type="NCBIfam" id="TIGR04057">
    <property type="entry name" value="SusC_RagA_signa"/>
    <property type="match status" value="1"/>
</dbReference>
<dbReference type="FunFam" id="2.60.40.1120:FF:000003">
    <property type="entry name" value="Outer membrane protein Omp121"/>
    <property type="match status" value="1"/>
</dbReference>